<evidence type="ECO:0000259" key="10">
    <source>
        <dbReference type="Pfam" id="PF22842"/>
    </source>
</evidence>
<keyword evidence="5 9" id="KW-0732">Signal</keyword>
<keyword evidence="6" id="KW-0106">Calcium</keyword>
<name>A0A927IG66_9BACT</name>
<feature type="domain" description="Pel9A-like right handed beta-helix region" evidence="10">
    <location>
        <begin position="17"/>
        <end position="319"/>
    </location>
</feature>
<dbReference type="InterPro" id="IPR011050">
    <property type="entry name" value="Pectin_lyase_fold/virulence"/>
</dbReference>
<feature type="signal peptide" evidence="9">
    <location>
        <begin position="1"/>
        <end position="22"/>
    </location>
</feature>
<dbReference type="PANTHER" id="PTHR40088">
    <property type="entry name" value="PECTATE LYASE (EUROFUNG)"/>
    <property type="match status" value="1"/>
</dbReference>
<dbReference type="AlphaFoldDB" id="A0A927IG66"/>
<dbReference type="GO" id="GO:0016837">
    <property type="term" value="F:carbon-oxygen lyase activity, acting on polysaccharides"/>
    <property type="evidence" value="ECO:0007669"/>
    <property type="project" value="TreeGrafter"/>
</dbReference>
<dbReference type="InterPro" id="IPR012334">
    <property type="entry name" value="Pectin_lyas_fold"/>
</dbReference>
<evidence type="ECO:0000313" key="12">
    <source>
        <dbReference type="Proteomes" id="UP000622317"/>
    </source>
</evidence>
<evidence type="ECO:0000256" key="8">
    <source>
        <dbReference type="ARBA" id="ARBA00038263"/>
    </source>
</evidence>
<evidence type="ECO:0000256" key="5">
    <source>
        <dbReference type="ARBA" id="ARBA00022729"/>
    </source>
</evidence>
<evidence type="ECO:0000256" key="2">
    <source>
        <dbReference type="ARBA" id="ARBA00004613"/>
    </source>
</evidence>
<keyword evidence="3" id="KW-0964">Secreted</keyword>
<comment type="subcellular location">
    <subcellularLocation>
        <location evidence="2">Secreted</location>
    </subcellularLocation>
</comment>
<evidence type="ECO:0000256" key="1">
    <source>
        <dbReference type="ARBA" id="ARBA00001913"/>
    </source>
</evidence>
<dbReference type="Gene3D" id="2.160.20.10">
    <property type="entry name" value="Single-stranded right-handed beta-helix, Pectin lyase-like"/>
    <property type="match status" value="1"/>
</dbReference>
<dbReference type="PANTHER" id="PTHR40088:SF1">
    <property type="entry name" value="PECTATE LYASE PEL9"/>
    <property type="match status" value="1"/>
</dbReference>
<comment type="caution">
    <text evidence="11">The sequence shown here is derived from an EMBL/GenBank/DDBJ whole genome shotgun (WGS) entry which is preliminary data.</text>
</comment>
<accession>A0A927IG66</accession>
<reference evidence="11" key="1">
    <citation type="submission" date="2020-09" db="EMBL/GenBank/DDBJ databases">
        <title>Pelagicoccus enzymogenes sp. nov. with an EPS production, isolated from marine sediment.</title>
        <authorList>
            <person name="Feng X."/>
        </authorList>
    </citation>
    <scope>NUCLEOTIDE SEQUENCE</scope>
    <source>
        <strain evidence="11">NFK12</strain>
    </source>
</reference>
<dbReference type="InterPro" id="IPR053868">
    <property type="entry name" value="Pel9A-like_beta_helix"/>
</dbReference>
<evidence type="ECO:0000256" key="9">
    <source>
        <dbReference type="SAM" id="SignalP"/>
    </source>
</evidence>
<sequence length="467" mass="51203">MKPYLFSFCSLLAVLATSLSSADEFYVHPDGRDSNPGTIEQPFASITRAQVAAAPGDTIWIRGGEYFFKGTEIATGILLDKSGEEGKRINYWAYQDEIPILDFYQLLTPARIRGISVTGDWLHLRGIEIRGVQQILTNTNESWAIRVEGGSHNIFELLNLHHNEGPRLFISEGGHNLVLNCDSHHNYDPDRGGENADGFGGHASMEGNVFRGCRAWANSDDGYDLIHALGAHKIEHCWAWSNGFVPDTQEEAGNGGGFKMGGWLLNPERFPGHVAVHSVSHSLAFDNRVVGFNTNYHPGLVRFYNNTAFNNPQQFNLKVAQRQPKPVTHVLRNNVALGEAPPVSGIERFLPDDQFNSWNLIETGNVTSEDFLSVVPKGVDGPRQPDGSLPQIDFMRPKPGSRLIDAGIDVRLPFKGKAPDLGAFETEQATLISVPPERAILPAPLPPRVALAARTIEASCVAAPAFV</sequence>
<dbReference type="Pfam" id="PF22842">
    <property type="entry name" value="Pel9A-like_beta_helix"/>
    <property type="match status" value="1"/>
</dbReference>
<evidence type="ECO:0000313" key="11">
    <source>
        <dbReference type="EMBL" id="MBD5780867.1"/>
    </source>
</evidence>
<dbReference type="SUPFAM" id="SSF51126">
    <property type="entry name" value="Pectin lyase-like"/>
    <property type="match status" value="1"/>
</dbReference>
<evidence type="ECO:0000256" key="6">
    <source>
        <dbReference type="ARBA" id="ARBA00022837"/>
    </source>
</evidence>
<evidence type="ECO:0000256" key="3">
    <source>
        <dbReference type="ARBA" id="ARBA00022525"/>
    </source>
</evidence>
<keyword evidence="12" id="KW-1185">Reference proteome</keyword>
<dbReference type="GO" id="GO:0046872">
    <property type="term" value="F:metal ion binding"/>
    <property type="evidence" value="ECO:0007669"/>
    <property type="project" value="UniProtKB-KW"/>
</dbReference>
<dbReference type="GO" id="GO:0005576">
    <property type="term" value="C:extracellular region"/>
    <property type="evidence" value="ECO:0007669"/>
    <property type="project" value="UniProtKB-SubCell"/>
</dbReference>
<keyword evidence="4" id="KW-0479">Metal-binding</keyword>
<comment type="similarity">
    <text evidence="8">Belongs to the polysaccharide lyase 9 family.</text>
</comment>
<keyword evidence="7 11" id="KW-0456">Lyase</keyword>
<dbReference type="Proteomes" id="UP000622317">
    <property type="component" value="Unassembled WGS sequence"/>
</dbReference>
<protein>
    <submittedName>
        <fullName evidence="11">Pectate lyase</fullName>
    </submittedName>
</protein>
<organism evidence="11 12">
    <name type="scientific">Pelagicoccus enzymogenes</name>
    <dbReference type="NCBI Taxonomy" id="2773457"/>
    <lineage>
        <taxon>Bacteria</taxon>
        <taxon>Pseudomonadati</taxon>
        <taxon>Verrucomicrobiota</taxon>
        <taxon>Opitutia</taxon>
        <taxon>Puniceicoccales</taxon>
        <taxon>Pelagicoccaceae</taxon>
        <taxon>Pelagicoccus</taxon>
    </lineage>
</organism>
<comment type="cofactor">
    <cofactor evidence="1">
        <name>Ca(2+)</name>
        <dbReference type="ChEBI" id="CHEBI:29108"/>
    </cofactor>
</comment>
<evidence type="ECO:0000256" key="4">
    <source>
        <dbReference type="ARBA" id="ARBA00022723"/>
    </source>
</evidence>
<dbReference type="RefSeq" id="WP_191617974.1">
    <property type="nucleotide sequence ID" value="NZ_JACYFG010000038.1"/>
</dbReference>
<evidence type="ECO:0000256" key="7">
    <source>
        <dbReference type="ARBA" id="ARBA00023239"/>
    </source>
</evidence>
<dbReference type="InterPro" id="IPR052052">
    <property type="entry name" value="Polysaccharide_Lyase_9"/>
</dbReference>
<dbReference type="EMBL" id="JACYFG010000038">
    <property type="protein sequence ID" value="MBD5780867.1"/>
    <property type="molecule type" value="Genomic_DNA"/>
</dbReference>
<gene>
    <name evidence="11" type="ORF">IEN85_15315</name>
</gene>
<feature type="chain" id="PRO_5038070147" evidence="9">
    <location>
        <begin position="23"/>
        <end position="467"/>
    </location>
</feature>
<proteinExistence type="inferred from homology"/>